<dbReference type="SUPFAM" id="SSF52058">
    <property type="entry name" value="L domain-like"/>
    <property type="match status" value="1"/>
</dbReference>
<gene>
    <name evidence="4" type="primary">106078902</name>
</gene>
<dbReference type="KEGG" id="bgt:106078902"/>
<accession>A0A2C9K2M2</accession>
<dbReference type="PANTHER" id="PTHR46652:SF8">
    <property type="entry name" value="LEUCINE RICH REPEAT CONTAINING 23"/>
    <property type="match status" value="1"/>
</dbReference>
<dbReference type="PROSITE" id="PS51450">
    <property type="entry name" value="LRR"/>
    <property type="match status" value="3"/>
</dbReference>
<evidence type="ECO:0000259" key="3">
    <source>
        <dbReference type="PROSITE" id="PS50883"/>
    </source>
</evidence>
<reference evidence="4" key="1">
    <citation type="submission" date="2020-05" db="UniProtKB">
        <authorList>
            <consortium name="EnsemblMetazoa"/>
        </authorList>
    </citation>
    <scope>IDENTIFICATION</scope>
    <source>
        <strain evidence="4">BB02</strain>
    </source>
</reference>
<dbReference type="OrthoDB" id="6334211at2759"/>
<proteinExistence type="predicted"/>
<dbReference type="EnsemblMetazoa" id="BGLB012099-RD">
    <property type="protein sequence ID" value="BGLB012099-PD"/>
    <property type="gene ID" value="BGLB012099"/>
</dbReference>
<dbReference type="PANTHER" id="PTHR46652">
    <property type="entry name" value="LEUCINE-RICH REPEAT AND IQ DOMAIN-CONTAINING PROTEIN 1-RELATED"/>
    <property type="match status" value="1"/>
</dbReference>
<evidence type="ECO:0000313" key="5">
    <source>
        <dbReference type="Proteomes" id="UP000076420"/>
    </source>
</evidence>
<dbReference type="Gene3D" id="3.80.10.10">
    <property type="entry name" value="Ribonuclease Inhibitor"/>
    <property type="match status" value="2"/>
</dbReference>
<keyword evidence="1" id="KW-0433">Leucine-rich repeat</keyword>
<evidence type="ECO:0000256" key="1">
    <source>
        <dbReference type="ARBA" id="ARBA00022614"/>
    </source>
</evidence>
<dbReference type="STRING" id="6526.A0A2C9K2M2"/>
<dbReference type="VEuPathDB" id="VectorBase:BGLAX_034901"/>
<name>A0A2C9K2M2_BIOGL</name>
<dbReference type="PROSITE" id="PS50883">
    <property type="entry name" value="EAL"/>
    <property type="match status" value="1"/>
</dbReference>
<evidence type="ECO:0000256" key="2">
    <source>
        <dbReference type="ARBA" id="ARBA00022737"/>
    </source>
</evidence>
<dbReference type="Pfam" id="PF12799">
    <property type="entry name" value="LRR_4"/>
    <property type="match status" value="2"/>
</dbReference>
<feature type="domain" description="EAL" evidence="3">
    <location>
        <begin position="1"/>
        <end position="156"/>
    </location>
</feature>
<dbReference type="SMART" id="SM00365">
    <property type="entry name" value="LRR_SD22"/>
    <property type="match status" value="5"/>
</dbReference>
<sequence>MSLSVRLSEAFIEKHSAIFPESLIPDSWNLNKFDVYYQLDLKMCQLKSLDYAFALENESSGANYLSSITETPSKVIKLDVSLNELTSLSHESLEPFKGLRCLDASLNQIKYFQGIEVLRHLHTLNLSHNCIKSVDGLLLSHSLGDLNLSNNQIEDISGLPSLINLRIFNISSNKLQSLDGVSSLPRLEEIYADNNILKSLTPLVTCFHVCVISAANNQIHSIDDVMRVVSSHKSLESLNLSGNPVERQHTYQSDILRAANKIWTLDNVSVKPMAAVLDDHMQHADNIISFQASARQMFESRLRVAKERMEENVNFLQRRIVNFPPDLQRMFVSRAIQQEFSEFEKKNQADMEACLRYLATRGMDELSIIGREPIGASPRQGDYRSRRRKPKFDYSGIKETDEVLRNVFKELVRQKGQQMD</sequence>
<dbReference type="InterPro" id="IPR050836">
    <property type="entry name" value="SDS22/Internalin_LRR"/>
</dbReference>
<dbReference type="VEuPathDB" id="VectorBase:BGLB012099"/>
<dbReference type="EnsemblMetazoa" id="BGLB012099-RB">
    <property type="protein sequence ID" value="BGLB012099-PB"/>
    <property type="gene ID" value="BGLB012099"/>
</dbReference>
<dbReference type="InterPro" id="IPR032675">
    <property type="entry name" value="LRR_dom_sf"/>
</dbReference>
<dbReference type="InterPro" id="IPR001611">
    <property type="entry name" value="Leu-rich_rpt"/>
</dbReference>
<dbReference type="Proteomes" id="UP000076420">
    <property type="component" value="Unassembled WGS sequence"/>
</dbReference>
<dbReference type="InterPro" id="IPR001633">
    <property type="entry name" value="EAL_dom"/>
</dbReference>
<dbReference type="InterPro" id="IPR025875">
    <property type="entry name" value="Leu-rich_rpt_4"/>
</dbReference>
<evidence type="ECO:0000313" key="4">
    <source>
        <dbReference type="EnsemblMetazoa" id="BGLB012099-PC"/>
    </source>
</evidence>
<dbReference type="AlphaFoldDB" id="A0A2C9K2M2"/>
<keyword evidence="2" id="KW-0677">Repeat</keyword>
<dbReference type="EnsemblMetazoa" id="BGLB012099-RC">
    <property type="protein sequence ID" value="BGLB012099-PC"/>
    <property type="gene ID" value="BGLB012099"/>
</dbReference>
<protein>
    <recommendedName>
        <fullName evidence="3">EAL domain-containing protein</fullName>
    </recommendedName>
</protein>
<organism evidence="4 5">
    <name type="scientific">Biomphalaria glabrata</name>
    <name type="common">Bloodfluke planorb</name>
    <name type="synonym">Freshwater snail</name>
    <dbReference type="NCBI Taxonomy" id="6526"/>
    <lineage>
        <taxon>Eukaryota</taxon>
        <taxon>Metazoa</taxon>
        <taxon>Spiralia</taxon>
        <taxon>Lophotrochozoa</taxon>
        <taxon>Mollusca</taxon>
        <taxon>Gastropoda</taxon>
        <taxon>Heterobranchia</taxon>
        <taxon>Euthyneura</taxon>
        <taxon>Panpulmonata</taxon>
        <taxon>Hygrophila</taxon>
        <taxon>Lymnaeoidea</taxon>
        <taxon>Planorbidae</taxon>
        <taxon>Biomphalaria</taxon>
    </lineage>
</organism>